<dbReference type="SUPFAM" id="SSF51735">
    <property type="entry name" value="NAD(P)-binding Rossmann-fold domains"/>
    <property type="match status" value="1"/>
</dbReference>
<dbReference type="OrthoDB" id="191139at2759"/>
<sequence>MKTDSGTWPVFVQSFPPKPEFTADKIPDQSGRVVLVTGGNTGIGYETTKQMLKHNAKVYLAARSQEKAEAAIASLKEETGWEAIFLQLDLASLASIKAASQEFLSKEPELHVLFCNAGVMWPPVDLLATDGYDLQFGTNVIGHFYLTELLMPALLTGAKTVPDGRARVITTSSSGAYLGALNYSTFKDTPERKKLSKETLYNQSKLANCVVAREVAKRYGDQGILSISVNPGNIQTDLQRHVPRVVRAVMNTILLKPVQYGALTQLFAGTMPEALNYNGEFLIPWARLGKPHPDVLNDEIGKRMWDWLAGEVRAFEARQ</sequence>
<dbReference type="InterPro" id="IPR002347">
    <property type="entry name" value="SDR_fam"/>
</dbReference>
<dbReference type="AlphaFoldDB" id="A0A2G8SMK4"/>
<dbReference type="STRING" id="1077348.A0A2G8SMK4"/>
<gene>
    <name evidence="2" type="ORF">GSI_02777</name>
</gene>
<dbReference type="GO" id="GO:0016491">
    <property type="term" value="F:oxidoreductase activity"/>
    <property type="evidence" value="ECO:0007669"/>
    <property type="project" value="UniProtKB-KW"/>
</dbReference>
<proteinExistence type="predicted"/>
<dbReference type="Proteomes" id="UP000230002">
    <property type="component" value="Unassembled WGS sequence"/>
</dbReference>
<evidence type="ECO:0000313" key="2">
    <source>
        <dbReference type="EMBL" id="PIL34990.1"/>
    </source>
</evidence>
<reference evidence="2 3" key="1">
    <citation type="journal article" date="2015" name="Sci. Rep.">
        <title>Chromosome-level genome map provides insights into diverse defense mechanisms in the medicinal fungus Ganoderma sinense.</title>
        <authorList>
            <person name="Zhu Y."/>
            <person name="Xu J."/>
            <person name="Sun C."/>
            <person name="Zhou S."/>
            <person name="Xu H."/>
            <person name="Nelson D.R."/>
            <person name="Qian J."/>
            <person name="Song J."/>
            <person name="Luo H."/>
            <person name="Xiang L."/>
            <person name="Li Y."/>
            <person name="Xu Z."/>
            <person name="Ji A."/>
            <person name="Wang L."/>
            <person name="Lu S."/>
            <person name="Hayward A."/>
            <person name="Sun W."/>
            <person name="Li X."/>
            <person name="Schwartz D.C."/>
            <person name="Wang Y."/>
            <person name="Chen S."/>
        </authorList>
    </citation>
    <scope>NUCLEOTIDE SEQUENCE [LARGE SCALE GENOMIC DNA]</scope>
    <source>
        <strain evidence="2 3">ZZ0214-1</strain>
    </source>
</reference>
<dbReference type="Pfam" id="PF00106">
    <property type="entry name" value="adh_short"/>
    <property type="match status" value="1"/>
</dbReference>
<evidence type="ECO:0000313" key="3">
    <source>
        <dbReference type="Proteomes" id="UP000230002"/>
    </source>
</evidence>
<protein>
    <submittedName>
        <fullName evidence="2">Uncharacterized protein</fullName>
    </submittedName>
</protein>
<organism evidence="2 3">
    <name type="scientific">Ganoderma sinense ZZ0214-1</name>
    <dbReference type="NCBI Taxonomy" id="1077348"/>
    <lineage>
        <taxon>Eukaryota</taxon>
        <taxon>Fungi</taxon>
        <taxon>Dikarya</taxon>
        <taxon>Basidiomycota</taxon>
        <taxon>Agaricomycotina</taxon>
        <taxon>Agaricomycetes</taxon>
        <taxon>Polyporales</taxon>
        <taxon>Polyporaceae</taxon>
        <taxon>Ganoderma</taxon>
    </lineage>
</organism>
<dbReference type="InterPro" id="IPR036291">
    <property type="entry name" value="NAD(P)-bd_dom_sf"/>
</dbReference>
<dbReference type="Gene3D" id="3.40.50.720">
    <property type="entry name" value="NAD(P)-binding Rossmann-like Domain"/>
    <property type="match status" value="1"/>
</dbReference>
<keyword evidence="3" id="KW-1185">Reference proteome</keyword>
<accession>A0A2G8SMK4</accession>
<dbReference type="EMBL" id="AYKW01000004">
    <property type="protein sequence ID" value="PIL34990.1"/>
    <property type="molecule type" value="Genomic_DNA"/>
</dbReference>
<dbReference type="PANTHER" id="PTHR43157">
    <property type="entry name" value="PHOSPHATIDYLINOSITOL-GLYCAN BIOSYNTHESIS CLASS F PROTEIN-RELATED"/>
    <property type="match status" value="1"/>
</dbReference>
<keyword evidence="1" id="KW-0560">Oxidoreductase</keyword>
<dbReference type="PANTHER" id="PTHR43157:SF31">
    <property type="entry name" value="PHOSPHATIDYLINOSITOL-GLYCAN BIOSYNTHESIS CLASS F PROTEIN"/>
    <property type="match status" value="1"/>
</dbReference>
<name>A0A2G8SMK4_9APHY</name>
<dbReference type="PRINTS" id="PR00081">
    <property type="entry name" value="GDHRDH"/>
</dbReference>
<comment type="caution">
    <text evidence="2">The sequence shown here is derived from an EMBL/GenBank/DDBJ whole genome shotgun (WGS) entry which is preliminary data.</text>
</comment>
<evidence type="ECO:0000256" key="1">
    <source>
        <dbReference type="ARBA" id="ARBA00023002"/>
    </source>
</evidence>